<evidence type="ECO:0000259" key="7">
    <source>
        <dbReference type="PROSITE" id="PS50835"/>
    </source>
</evidence>
<proteinExistence type="predicted"/>
<keyword evidence="2" id="KW-0472">Membrane</keyword>
<comment type="caution">
    <text evidence="8">The sequence shown here is derived from an EMBL/GenBank/DDBJ whole genome shotgun (WGS) entry which is preliminary data.</text>
</comment>
<dbReference type="InterPro" id="IPR013783">
    <property type="entry name" value="Ig-like_fold"/>
</dbReference>
<organism evidence="8 9">
    <name type="scientific">Aldrovandia affinis</name>
    <dbReference type="NCBI Taxonomy" id="143900"/>
    <lineage>
        <taxon>Eukaryota</taxon>
        <taxon>Metazoa</taxon>
        <taxon>Chordata</taxon>
        <taxon>Craniata</taxon>
        <taxon>Vertebrata</taxon>
        <taxon>Euteleostomi</taxon>
        <taxon>Actinopterygii</taxon>
        <taxon>Neopterygii</taxon>
        <taxon>Teleostei</taxon>
        <taxon>Notacanthiformes</taxon>
        <taxon>Halosauridae</taxon>
        <taxon>Aldrovandia</taxon>
    </lineage>
</organism>
<feature type="domain" description="Ig-like" evidence="7">
    <location>
        <begin position="134"/>
        <end position="222"/>
    </location>
</feature>
<feature type="signal peptide" evidence="6">
    <location>
        <begin position="1"/>
        <end position="24"/>
    </location>
</feature>
<keyword evidence="9" id="KW-1185">Reference proteome</keyword>
<feature type="chain" id="PRO_5042207325" description="Ig-like domain-containing protein" evidence="6">
    <location>
        <begin position="25"/>
        <end position="278"/>
    </location>
</feature>
<evidence type="ECO:0000256" key="3">
    <source>
        <dbReference type="ARBA" id="ARBA00023157"/>
    </source>
</evidence>
<dbReference type="EMBL" id="JAINUG010000009">
    <property type="protein sequence ID" value="KAJ8415340.1"/>
    <property type="molecule type" value="Genomic_DNA"/>
</dbReference>
<dbReference type="PANTHER" id="PTHR11640">
    <property type="entry name" value="NEPHRIN"/>
    <property type="match status" value="1"/>
</dbReference>
<keyword evidence="3" id="KW-1015">Disulfide bond</keyword>
<accession>A0AAD7T6N3</accession>
<keyword evidence="4" id="KW-0325">Glycoprotein</keyword>
<dbReference type="InterPro" id="IPR003599">
    <property type="entry name" value="Ig_sub"/>
</dbReference>
<dbReference type="GO" id="GO:0098609">
    <property type="term" value="P:cell-cell adhesion"/>
    <property type="evidence" value="ECO:0007669"/>
    <property type="project" value="TreeGrafter"/>
</dbReference>
<dbReference type="SUPFAM" id="SSF48726">
    <property type="entry name" value="Immunoglobulin"/>
    <property type="match status" value="2"/>
</dbReference>
<evidence type="ECO:0000256" key="4">
    <source>
        <dbReference type="ARBA" id="ARBA00023180"/>
    </source>
</evidence>
<dbReference type="GO" id="GO:0050839">
    <property type="term" value="F:cell adhesion molecule binding"/>
    <property type="evidence" value="ECO:0007669"/>
    <property type="project" value="TreeGrafter"/>
</dbReference>
<dbReference type="GO" id="GO:0007416">
    <property type="term" value="P:synapse assembly"/>
    <property type="evidence" value="ECO:0007669"/>
    <property type="project" value="TreeGrafter"/>
</dbReference>
<dbReference type="Proteomes" id="UP001221898">
    <property type="component" value="Unassembled WGS sequence"/>
</dbReference>
<dbReference type="InterPro" id="IPR036179">
    <property type="entry name" value="Ig-like_dom_sf"/>
</dbReference>
<keyword evidence="5" id="KW-0393">Immunoglobulin domain</keyword>
<dbReference type="Gene3D" id="2.60.40.10">
    <property type="entry name" value="Immunoglobulins"/>
    <property type="match status" value="2"/>
</dbReference>
<name>A0AAD7T6N3_9TELE</name>
<reference evidence="8" key="1">
    <citation type="journal article" date="2023" name="Science">
        <title>Genome structures resolve the early diversification of teleost fishes.</title>
        <authorList>
            <person name="Parey E."/>
            <person name="Louis A."/>
            <person name="Montfort J."/>
            <person name="Bouchez O."/>
            <person name="Roques C."/>
            <person name="Iampietro C."/>
            <person name="Lluch J."/>
            <person name="Castinel A."/>
            <person name="Donnadieu C."/>
            <person name="Desvignes T."/>
            <person name="Floi Bucao C."/>
            <person name="Jouanno E."/>
            <person name="Wen M."/>
            <person name="Mejri S."/>
            <person name="Dirks R."/>
            <person name="Jansen H."/>
            <person name="Henkel C."/>
            <person name="Chen W.J."/>
            <person name="Zahm M."/>
            <person name="Cabau C."/>
            <person name="Klopp C."/>
            <person name="Thompson A.W."/>
            <person name="Robinson-Rechavi M."/>
            <person name="Braasch I."/>
            <person name="Lecointre G."/>
            <person name="Bobe J."/>
            <person name="Postlethwait J.H."/>
            <person name="Berthelot C."/>
            <person name="Roest Crollius H."/>
            <person name="Guiguen Y."/>
        </authorList>
    </citation>
    <scope>NUCLEOTIDE SEQUENCE</scope>
    <source>
        <strain evidence="8">NC1722</strain>
    </source>
</reference>
<evidence type="ECO:0000256" key="6">
    <source>
        <dbReference type="SAM" id="SignalP"/>
    </source>
</evidence>
<protein>
    <recommendedName>
        <fullName evidence="7">Ig-like domain-containing protein</fullName>
    </recommendedName>
</protein>
<dbReference type="Pfam" id="PF13927">
    <property type="entry name" value="Ig_3"/>
    <property type="match status" value="1"/>
</dbReference>
<evidence type="ECO:0000313" key="9">
    <source>
        <dbReference type="Proteomes" id="UP001221898"/>
    </source>
</evidence>
<gene>
    <name evidence="8" type="ORF">AAFF_G00423200</name>
</gene>
<dbReference type="PROSITE" id="PS50835">
    <property type="entry name" value="IG_LIKE"/>
    <property type="match status" value="2"/>
</dbReference>
<dbReference type="GO" id="GO:0005886">
    <property type="term" value="C:plasma membrane"/>
    <property type="evidence" value="ECO:0007669"/>
    <property type="project" value="TreeGrafter"/>
</dbReference>
<evidence type="ECO:0000313" key="8">
    <source>
        <dbReference type="EMBL" id="KAJ8415340.1"/>
    </source>
</evidence>
<dbReference type="InterPro" id="IPR003598">
    <property type="entry name" value="Ig_sub2"/>
</dbReference>
<dbReference type="PANTHER" id="PTHR11640:SF157">
    <property type="entry name" value="V-SET AND IMMUNOGLOBULIN DOMAIN-CONTAINING PROTEIN 10"/>
    <property type="match status" value="1"/>
</dbReference>
<dbReference type="SMART" id="SM00408">
    <property type="entry name" value="IGc2"/>
    <property type="match status" value="2"/>
</dbReference>
<dbReference type="AlphaFoldDB" id="A0AAD7T6N3"/>
<keyword evidence="6" id="KW-0732">Signal</keyword>
<evidence type="ECO:0000256" key="2">
    <source>
        <dbReference type="ARBA" id="ARBA00023136"/>
    </source>
</evidence>
<dbReference type="InterPro" id="IPR051275">
    <property type="entry name" value="Cell_adhesion_signaling"/>
</dbReference>
<sequence length="278" mass="30143">MERPTVAFFQFLIIHLTVTGAATGQSLEKMVGTLGDSVSLPCHSIAGNGTLSVAWLKDGRITASRNLSGLLSPSENSHFSISDQGSLNINGLLLMDKGIYLCNDLSPNRDTEKQTGIQLLIVSGPTNVRTDIKPATALPNGTFFVRKGSSVSFNCSSESYPSQDLSLVFQGFASNSSVLASRNRSPLEFRIPSIQPTNQGTYSCIAQNALSNQTANQSTPLLVYYAPDRHPECYWKTGNDSSQLLLHCSWNGSYPLPMLHWGKSWVSTSPNSLYSMSP</sequence>
<comment type="subcellular location">
    <subcellularLocation>
        <location evidence="1">Membrane</location>
        <topology evidence="1">Single-pass type I membrane protein</topology>
    </subcellularLocation>
</comment>
<dbReference type="Pfam" id="PF07686">
    <property type="entry name" value="V-set"/>
    <property type="match status" value="1"/>
</dbReference>
<dbReference type="InterPro" id="IPR013106">
    <property type="entry name" value="Ig_V-set"/>
</dbReference>
<dbReference type="InterPro" id="IPR007110">
    <property type="entry name" value="Ig-like_dom"/>
</dbReference>
<evidence type="ECO:0000256" key="1">
    <source>
        <dbReference type="ARBA" id="ARBA00004479"/>
    </source>
</evidence>
<dbReference type="GO" id="GO:0005911">
    <property type="term" value="C:cell-cell junction"/>
    <property type="evidence" value="ECO:0007669"/>
    <property type="project" value="TreeGrafter"/>
</dbReference>
<feature type="domain" description="Ig-like" evidence="7">
    <location>
        <begin position="4"/>
        <end position="102"/>
    </location>
</feature>
<evidence type="ECO:0000256" key="5">
    <source>
        <dbReference type="ARBA" id="ARBA00023319"/>
    </source>
</evidence>
<dbReference type="SMART" id="SM00409">
    <property type="entry name" value="IG"/>
    <property type="match status" value="2"/>
</dbReference>